<dbReference type="InterPro" id="IPR002755">
    <property type="entry name" value="DNA_primase_S"/>
</dbReference>
<keyword evidence="3" id="KW-1185">Reference proteome</keyword>
<protein>
    <submittedName>
        <fullName evidence="2">DNA primase small subunit</fullName>
    </submittedName>
</protein>
<dbReference type="GO" id="GO:0003899">
    <property type="term" value="F:DNA-directed RNA polymerase activity"/>
    <property type="evidence" value="ECO:0007669"/>
    <property type="project" value="InterPro"/>
</dbReference>
<dbReference type="AlphaFoldDB" id="A0A8H4AU98"/>
<dbReference type="PANTHER" id="PTHR10536">
    <property type="entry name" value="DNA PRIMASE SMALL SUBUNIT"/>
    <property type="match status" value="1"/>
</dbReference>
<comment type="caution">
    <text evidence="2">The sequence shown here is derived from an EMBL/GenBank/DDBJ whole genome shotgun (WGS) entry which is preliminary data.</text>
</comment>
<dbReference type="Pfam" id="PF01896">
    <property type="entry name" value="DNA_primase_S"/>
    <property type="match status" value="1"/>
</dbReference>
<sequence length="140" mass="16070">MEELVNELEHAASVLGRKFSKKAEQLQICNLEIIFQYNYPRLDESVSKNVNHLLKSPFYVHPKIGRACVLIQPDDCENFDPFEVPTVSSLYQELNLYIEEERKVHGYPDRISGQRLGCLAKWQGHANGGMPKTVLACHWV</sequence>
<dbReference type="OrthoDB" id="19606at2759"/>
<name>A0A8H4AU98_GIGMA</name>
<dbReference type="EMBL" id="WTPW01000220">
    <property type="protein sequence ID" value="KAF0533393.1"/>
    <property type="molecule type" value="Genomic_DNA"/>
</dbReference>
<organism evidence="2 3">
    <name type="scientific">Gigaspora margarita</name>
    <dbReference type="NCBI Taxonomy" id="4874"/>
    <lineage>
        <taxon>Eukaryota</taxon>
        <taxon>Fungi</taxon>
        <taxon>Fungi incertae sedis</taxon>
        <taxon>Mucoromycota</taxon>
        <taxon>Glomeromycotina</taxon>
        <taxon>Glomeromycetes</taxon>
        <taxon>Diversisporales</taxon>
        <taxon>Gigasporaceae</taxon>
        <taxon>Gigaspora</taxon>
    </lineage>
</organism>
<dbReference type="SUPFAM" id="SSF56747">
    <property type="entry name" value="Prim-pol domain"/>
    <property type="match status" value="1"/>
</dbReference>
<evidence type="ECO:0000256" key="1">
    <source>
        <dbReference type="ARBA" id="ARBA00009762"/>
    </source>
</evidence>
<evidence type="ECO:0000313" key="2">
    <source>
        <dbReference type="EMBL" id="KAF0533393.1"/>
    </source>
</evidence>
<dbReference type="Proteomes" id="UP000439903">
    <property type="component" value="Unassembled WGS sequence"/>
</dbReference>
<dbReference type="Gene3D" id="3.90.920.10">
    <property type="entry name" value="DNA primase, PRIM domain"/>
    <property type="match status" value="1"/>
</dbReference>
<proteinExistence type="inferred from homology"/>
<reference evidence="2 3" key="1">
    <citation type="journal article" date="2019" name="Environ. Microbiol.">
        <title>At the nexus of three kingdoms: the genome of the mycorrhizal fungus Gigaspora margarita provides insights into plant, endobacterial and fungal interactions.</title>
        <authorList>
            <person name="Venice F."/>
            <person name="Ghignone S."/>
            <person name="Salvioli di Fossalunga A."/>
            <person name="Amselem J."/>
            <person name="Novero M."/>
            <person name="Xianan X."/>
            <person name="Sedzielewska Toro K."/>
            <person name="Morin E."/>
            <person name="Lipzen A."/>
            <person name="Grigoriev I.V."/>
            <person name="Henrissat B."/>
            <person name="Martin F.M."/>
            <person name="Bonfante P."/>
        </authorList>
    </citation>
    <scope>NUCLEOTIDE SEQUENCE [LARGE SCALE GENOMIC DNA]</scope>
    <source>
        <strain evidence="2 3">BEG34</strain>
    </source>
</reference>
<comment type="similarity">
    <text evidence="1">Belongs to the eukaryotic-type primase small subunit family.</text>
</comment>
<accession>A0A8H4AU98</accession>
<evidence type="ECO:0000313" key="3">
    <source>
        <dbReference type="Proteomes" id="UP000439903"/>
    </source>
</evidence>
<dbReference type="GO" id="GO:0006269">
    <property type="term" value="P:DNA replication, synthesis of primer"/>
    <property type="evidence" value="ECO:0007669"/>
    <property type="project" value="InterPro"/>
</dbReference>
<gene>
    <name evidence="2" type="ORF">F8M41_010529</name>
</gene>